<comment type="cofactor">
    <cofactor evidence="2">
        <name>Mg(2+)</name>
        <dbReference type="ChEBI" id="CHEBI:18420"/>
    </cofactor>
</comment>
<evidence type="ECO:0000256" key="1">
    <source>
        <dbReference type="ARBA" id="ARBA00000493"/>
    </source>
</evidence>
<evidence type="ECO:0000256" key="2">
    <source>
        <dbReference type="ARBA" id="ARBA00001946"/>
    </source>
</evidence>
<dbReference type="PANTHER" id="PTHR22748">
    <property type="entry name" value="AP ENDONUCLEASE"/>
    <property type="match status" value="1"/>
</dbReference>
<dbReference type="InterPro" id="IPR005135">
    <property type="entry name" value="Endo/exonuclease/phosphatase"/>
</dbReference>
<dbReference type="GO" id="GO:0008081">
    <property type="term" value="F:phosphoric diester hydrolase activity"/>
    <property type="evidence" value="ECO:0007669"/>
    <property type="project" value="TreeGrafter"/>
</dbReference>
<dbReference type="GO" id="GO:0046872">
    <property type="term" value="F:metal ion binding"/>
    <property type="evidence" value="ECO:0007669"/>
    <property type="project" value="UniProtKB-KW"/>
</dbReference>
<evidence type="ECO:0000313" key="10">
    <source>
        <dbReference type="EMBL" id="CAG2253283.1"/>
    </source>
</evidence>
<dbReference type="InterPro" id="IPR036691">
    <property type="entry name" value="Endo/exonu/phosph_ase_sf"/>
</dbReference>
<dbReference type="PANTHER" id="PTHR22748:SF4">
    <property type="entry name" value="DNA-(APURINIC OR APYRIMIDINIC SITE) ENDONUCLEASE 2"/>
    <property type="match status" value="1"/>
</dbReference>
<dbReference type="SUPFAM" id="SSF56219">
    <property type="entry name" value="DNase I-like"/>
    <property type="match status" value="1"/>
</dbReference>
<dbReference type="GO" id="GO:0006284">
    <property type="term" value="P:base-excision repair"/>
    <property type="evidence" value="ECO:0007669"/>
    <property type="project" value="TreeGrafter"/>
</dbReference>
<comment type="similarity">
    <text evidence="3">Belongs to the DNA repair enzymes AP/ExoA family.</text>
</comment>
<keyword evidence="8" id="KW-0175">Coiled coil</keyword>
<feature type="domain" description="Endonuclease/exonuclease/phosphatase" evidence="9">
    <location>
        <begin position="10"/>
        <end position="229"/>
    </location>
</feature>
<dbReference type="EMBL" id="CAJPWZ010003147">
    <property type="protein sequence ID" value="CAG2253283.1"/>
    <property type="molecule type" value="Genomic_DNA"/>
</dbReference>
<evidence type="ECO:0000256" key="7">
    <source>
        <dbReference type="ARBA" id="ARBA00022842"/>
    </source>
</evidence>
<evidence type="ECO:0000256" key="5">
    <source>
        <dbReference type="ARBA" id="ARBA00022723"/>
    </source>
</evidence>
<comment type="catalytic activity">
    <reaction evidence="1">
        <text>Exonucleolytic cleavage in the 3'- to 5'-direction to yield nucleoside 5'-phosphates.</text>
        <dbReference type="EC" id="3.1.11.2"/>
    </reaction>
</comment>
<dbReference type="InterPro" id="IPR004808">
    <property type="entry name" value="AP_endonuc_1"/>
</dbReference>
<evidence type="ECO:0000256" key="3">
    <source>
        <dbReference type="ARBA" id="ARBA00007092"/>
    </source>
</evidence>
<dbReference type="Gene3D" id="3.60.10.10">
    <property type="entry name" value="Endonuclease/exonuclease/phosphatase"/>
    <property type="match status" value="1"/>
</dbReference>
<evidence type="ECO:0000259" key="9">
    <source>
        <dbReference type="Pfam" id="PF03372"/>
    </source>
</evidence>
<reference evidence="10" key="1">
    <citation type="submission" date="2021-03" db="EMBL/GenBank/DDBJ databases">
        <authorList>
            <person name="Bekaert M."/>
        </authorList>
    </citation>
    <scope>NUCLEOTIDE SEQUENCE</scope>
</reference>
<keyword evidence="7" id="KW-0460">Magnesium</keyword>
<dbReference type="Pfam" id="PF03372">
    <property type="entry name" value="Exo_endo_phos"/>
    <property type="match status" value="1"/>
</dbReference>
<proteinExistence type="inferred from homology"/>
<keyword evidence="11" id="KW-1185">Reference proteome</keyword>
<feature type="coiled-coil region" evidence="8">
    <location>
        <begin position="587"/>
        <end position="618"/>
    </location>
</feature>
<keyword evidence="6 10" id="KW-0378">Hydrolase</keyword>
<name>A0A8S3VA72_MYTED</name>
<evidence type="ECO:0000313" key="11">
    <source>
        <dbReference type="Proteomes" id="UP000683360"/>
    </source>
</evidence>
<keyword evidence="5" id="KW-0479">Metal-binding</keyword>
<dbReference type="OrthoDB" id="6073759at2759"/>
<dbReference type="AlphaFoldDB" id="A0A8S3VA72"/>
<dbReference type="Proteomes" id="UP000683360">
    <property type="component" value="Unassembled WGS sequence"/>
</dbReference>
<feature type="coiled-coil region" evidence="8">
    <location>
        <begin position="314"/>
        <end position="341"/>
    </location>
</feature>
<sequence length="628" mass="73228">MSTITITIGSVNCRGLSETVKRIDIFTKYKDLYDIIILIDTHSTSEKEKQWLHEWGYVEKFSSFSSKSRGVAVLFRNTFEFKIHGETIDLSGNFVILDITIQDYRITLAAIYGPNNDEPAFFDNIKNKISHFGNSSIVVVGDWNVVQDYEMDTLYYRNENNPQSKAKIHEVMHDLDLLDIWRLQHPFEKRYSWRGPNRKQSRLDYFMITSDIEAFVISSDIGISYRSDHSHLLKETEFIEKVKGDIKTVIEEYESDPSIDIETEDKQFNISYQLLWDMIKLKVRGSAISFSSFRKKEQNNKEKELLYKISLLDKKLIENNLPSVQQEREGLELELKVIREKNVKGIITRAKARWQVEGEKGSNYFCNLEKKHYTEKNIPKLILEDESEITDPCIIRNEQKQFYKKLYTSSNPLLLETHRSTFLQHDNPFITKPIEEEEGSPVKTLFKIQRGMGSGVSKSTSVANAFLHDIYVKCEGDLNFNSEEWTKYSLEVNNTLVAFTKQKVNESDIDLKSSYMKISPGNIQEFYPNCSKRVYLTIIHPDENNFWKILCCMYEIPENQNVVVVHSGSVKVTKGHSLWVDKEGYNHKNDVTKLLNYQNEVKELKEQHKREISEIRKKHGVPKSFPSS</sequence>
<dbReference type="EC" id="3.1.11.2" evidence="4"/>
<dbReference type="GO" id="GO:0008311">
    <property type="term" value="F:double-stranded DNA 3'-5' DNA exonuclease activity"/>
    <property type="evidence" value="ECO:0007669"/>
    <property type="project" value="UniProtKB-EC"/>
</dbReference>
<evidence type="ECO:0000256" key="8">
    <source>
        <dbReference type="SAM" id="Coils"/>
    </source>
</evidence>
<organism evidence="10 11">
    <name type="scientific">Mytilus edulis</name>
    <name type="common">Blue mussel</name>
    <dbReference type="NCBI Taxonomy" id="6550"/>
    <lineage>
        <taxon>Eukaryota</taxon>
        <taxon>Metazoa</taxon>
        <taxon>Spiralia</taxon>
        <taxon>Lophotrochozoa</taxon>
        <taxon>Mollusca</taxon>
        <taxon>Bivalvia</taxon>
        <taxon>Autobranchia</taxon>
        <taxon>Pteriomorphia</taxon>
        <taxon>Mytilida</taxon>
        <taxon>Mytiloidea</taxon>
        <taxon>Mytilidae</taxon>
        <taxon>Mytilinae</taxon>
        <taxon>Mytilus</taxon>
    </lineage>
</organism>
<gene>
    <name evidence="10" type="ORF">MEDL_64802</name>
</gene>
<dbReference type="GO" id="GO:0003906">
    <property type="term" value="F:DNA-(apurinic or apyrimidinic site) endonuclease activity"/>
    <property type="evidence" value="ECO:0007669"/>
    <property type="project" value="TreeGrafter"/>
</dbReference>
<dbReference type="GO" id="GO:0005634">
    <property type="term" value="C:nucleus"/>
    <property type="evidence" value="ECO:0007669"/>
    <property type="project" value="TreeGrafter"/>
</dbReference>
<evidence type="ECO:0000256" key="4">
    <source>
        <dbReference type="ARBA" id="ARBA00012115"/>
    </source>
</evidence>
<protein>
    <recommendedName>
        <fullName evidence="4">exodeoxyribonuclease III</fullName>
        <ecNumber evidence="4">3.1.11.2</ecNumber>
    </recommendedName>
</protein>
<comment type="caution">
    <text evidence="10">The sequence shown here is derived from an EMBL/GenBank/DDBJ whole genome shotgun (WGS) entry which is preliminary data.</text>
</comment>
<dbReference type="CDD" id="cd09076">
    <property type="entry name" value="L1-EN"/>
    <property type="match status" value="1"/>
</dbReference>
<accession>A0A8S3VA72</accession>
<evidence type="ECO:0000256" key="6">
    <source>
        <dbReference type="ARBA" id="ARBA00022801"/>
    </source>
</evidence>